<dbReference type="EMBL" id="VUMH01000015">
    <property type="protein sequence ID" value="MSS28861.1"/>
    <property type="molecule type" value="Genomic_DNA"/>
</dbReference>
<dbReference type="AlphaFoldDB" id="A0A6L5XPR9"/>
<name>A0A6L5XPR9_9BACT</name>
<dbReference type="Pfam" id="PF13692">
    <property type="entry name" value="Glyco_trans_1_4"/>
    <property type="match status" value="1"/>
</dbReference>
<protein>
    <submittedName>
        <fullName evidence="3">Glycosyltransferase family 4 protein</fullName>
    </submittedName>
</protein>
<evidence type="ECO:0000256" key="2">
    <source>
        <dbReference type="ARBA" id="ARBA00022679"/>
    </source>
</evidence>
<gene>
    <name evidence="3" type="ORF">FYJ44_12655</name>
</gene>
<proteinExistence type="predicted"/>
<dbReference type="RefSeq" id="WP_154512691.1">
    <property type="nucleotide sequence ID" value="NZ_JAXELC010000005.1"/>
</dbReference>
<evidence type="ECO:0000256" key="1">
    <source>
        <dbReference type="ARBA" id="ARBA00022676"/>
    </source>
</evidence>
<dbReference type="GO" id="GO:0016757">
    <property type="term" value="F:glycosyltransferase activity"/>
    <property type="evidence" value="ECO:0007669"/>
    <property type="project" value="UniProtKB-KW"/>
</dbReference>
<dbReference type="SUPFAM" id="SSF53756">
    <property type="entry name" value="UDP-Glycosyltransferase/glycogen phosphorylase"/>
    <property type="match status" value="1"/>
</dbReference>
<evidence type="ECO:0000313" key="3">
    <source>
        <dbReference type="EMBL" id="MSS28861.1"/>
    </source>
</evidence>
<organism evidence="3 4">
    <name type="scientific">Desulfovibrio porci</name>
    <dbReference type="NCBI Taxonomy" id="2605782"/>
    <lineage>
        <taxon>Bacteria</taxon>
        <taxon>Pseudomonadati</taxon>
        <taxon>Thermodesulfobacteriota</taxon>
        <taxon>Desulfovibrionia</taxon>
        <taxon>Desulfovibrionales</taxon>
        <taxon>Desulfovibrionaceae</taxon>
        <taxon>Desulfovibrio</taxon>
    </lineage>
</organism>
<dbReference type="Gene3D" id="3.40.50.2000">
    <property type="entry name" value="Glycogen Phosphorylase B"/>
    <property type="match status" value="1"/>
</dbReference>
<reference evidence="3 4" key="1">
    <citation type="submission" date="2019-09" db="EMBL/GenBank/DDBJ databases">
        <title>In-depth cultivation of the pig gut microbiome towards novel bacterial diversity and tailored functional studies.</title>
        <authorList>
            <person name="Wylensek D."/>
            <person name="Hitch T.C.A."/>
            <person name="Clavel T."/>
        </authorList>
    </citation>
    <scope>NUCLEOTIDE SEQUENCE [LARGE SCALE GENOMIC DNA]</scope>
    <source>
        <strain evidence="3 4">PG-178-WT-4</strain>
    </source>
</reference>
<keyword evidence="1" id="KW-0328">Glycosyltransferase</keyword>
<dbReference type="Proteomes" id="UP000477488">
    <property type="component" value="Unassembled WGS sequence"/>
</dbReference>
<keyword evidence="4" id="KW-1185">Reference proteome</keyword>
<sequence>MGEGIFGTLHPFLEGGAVYGRKVANVGFMEALLRLDPFEEYHFFVADPDALRAAFAARRDLPAAAREAVKIFGRQELAGALRVTPYHCFHLSDPIAGQPELTSLRNALAPRLFPITSVNHTLSYADYALRFLAQIWPGVTRRDAVGATSRAASKVLEGYFAQLREGYHLDPSWPQPRLEIIPLGVDPAAFSGLVPEARRTARARFGLAAEETVCLLHGRISLDDKLDALPVLYALRRVMEEVPSARPRLVLSGGARPGDHYPEALEAAARALKVPLTLAPDPSPEDVRQLFAAADVFVSPSDNIQESFGLTLLEAGAAGLPSVVSDWDGYRDLVEHETSGFLVPTLAPAATPLLDCRARTLPDNIHQMYRAQQTAVDVPALAEALRRLVCDAPLRERMGRAARRRVLENFTWEGVIRRWLAFWDALRREPLSPADEERARTARHPAFLRLGELFCGHPSATLSVEAPGLWVRTTARGERVRAGREFCISWPGLEHCLDGADFRGMLVQARHPARADELIRRACPPGRSAEGARFALLWALKNDLLECVGQPG</sequence>
<dbReference type="CDD" id="cd03801">
    <property type="entry name" value="GT4_PimA-like"/>
    <property type="match status" value="1"/>
</dbReference>
<accession>A0A6L5XPR9</accession>
<dbReference type="PANTHER" id="PTHR12526">
    <property type="entry name" value="GLYCOSYLTRANSFERASE"/>
    <property type="match status" value="1"/>
</dbReference>
<comment type="caution">
    <text evidence="3">The sequence shown here is derived from an EMBL/GenBank/DDBJ whole genome shotgun (WGS) entry which is preliminary data.</text>
</comment>
<evidence type="ECO:0000313" key="4">
    <source>
        <dbReference type="Proteomes" id="UP000477488"/>
    </source>
</evidence>
<dbReference type="PANTHER" id="PTHR12526:SF510">
    <property type="entry name" value="D-INOSITOL 3-PHOSPHATE GLYCOSYLTRANSFERASE"/>
    <property type="match status" value="1"/>
</dbReference>
<keyword evidence="2 3" id="KW-0808">Transferase</keyword>